<comment type="caution">
    <text evidence="2">The sequence shown here is derived from an EMBL/GenBank/DDBJ whole genome shotgun (WGS) entry which is preliminary data.</text>
</comment>
<feature type="transmembrane region" description="Helical" evidence="1">
    <location>
        <begin position="6"/>
        <end position="23"/>
    </location>
</feature>
<reference evidence="2 3" key="1">
    <citation type="journal article" date="2018" name="Nat. Biotechnol.">
        <title>A standardized bacterial taxonomy based on genome phylogeny substantially revises the tree of life.</title>
        <authorList>
            <person name="Parks D.H."/>
            <person name="Chuvochina M."/>
            <person name="Waite D.W."/>
            <person name="Rinke C."/>
            <person name="Skarshewski A."/>
            <person name="Chaumeil P.A."/>
            <person name="Hugenholtz P."/>
        </authorList>
    </citation>
    <scope>NUCLEOTIDE SEQUENCE [LARGE SCALE GENOMIC DNA]</scope>
    <source>
        <strain evidence="2">UBA9359</strain>
    </source>
</reference>
<protein>
    <recommendedName>
        <fullName evidence="4">GyrI-like small molecule binding domain-containing protein</fullName>
    </recommendedName>
</protein>
<evidence type="ECO:0000256" key="1">
    <source>
        <dbReference type="SAM" id="Phobius"/>
    </source>
</evidence>
<dbReference type="InterPro" id="IPR011256">
    <property type="entry name" value="Reg_factor_effector_dom_sf"/>
</dbReference>
<organism evidence="2 3">
    <name type="scientific">Zunongwangia profunda</name>
    <dbReference type="NCBI Taxonomy" id="398743"/>
    <lineage>
        <taxon>Bacteria</taxon>
        <taxon>Pseudomonadati</taxon>
        <taxon>Bacteroidota</taxon>
        <taxon>Flavobacteriia</taxon>
        <taxon>Flavobacteriales</taxon>
        <taxon>Flavobacteriaceae</taxon>
        <taxon>Zunongwangia</taxon>
    </lineage>
</organism>
<keyword evidence="1" id="KW-0812">Transmembrane</keyword>
<sequence length="299" mass="34582">MGKILSGILIVGIIGFSIWYFAVKPYDYSIAFTTNTPGGIIYERIEYWQYEHFDKAEILEENFDEQVKHLVKFQDNPLIIDWNISQLNDSVNKVKAIVSHPESLISSRFSILIGQNKEQDSLKKELEIIRKSLDKEKNNYNIEIIGKTKAPKADYCACIGLKGKLQQKAMLMMTNIGYLSDYVLEHDLEMPAKPRVLVKSWDKGTNEIKFDFCFPIVKKEGLPETEKIKLRTLPSFNAVHTIFNGNYLFTHFAWYKLQDYAKANQLKISDQVLEVFNNNPEMGGNSIEWTTDIYTLIRD</sequence>
<proteinExistence type="predicted"/>
<dbReference type="Proteomes" id="UP000264330">
    <property type="component" value="Unassembled WGS sequence"/>
</dbReference>
<dbReference type="Gene3D" id="3.20.80.10">
    <property type="entry name" value="Regulatory factor, effector binding domain"/>
    <property type="match status" value="1"/>
</dbReference>
<dbReference type="SUPFAM" id="SSF55136">
    <property type="entry name" value="Probable bacterial effector-binding domain"/>
    <property type="match status" value="1"/>
</dbReference>
<evidence type="ECO:0000313" key="2">
    <source>
        <dbReference type="EMBL" id="HCV79991.1"/>
    </source>
</evidence>
<gene>
    <name evidence="2" type="ORF">DGQ38_02970</name>
</gene>
<keyword evidence="1" id="KW-0472">Membrane</keyword>
<dbReference type="AlphaFoldDB" id="A0A3D5IVX8"/>
<accession>A0A3D5IVX8</accession>
<evidence type="ECO:0008006" key="4">
    <source>
        <dbReference type="Google" id="ProtNLM"/>
    </source>
</evidence>
<dbReference type="EMBL" id="DPMF01000065">
    <property type="protein sequence ID" value="HCV79991.1"/>
    <property type="molecule type" value="Genomic_DNA"/>
</dbReference>
<evidence type="ECO:0000313" key="3">
    <source>
        <dbReference type="Proteomes" id="UP000264330"/>
    </source>
</evidence>
<dbReference type="RefSeq" id="WP_273300160.1">
    <property type="nucleotide sequence ID" value="NZ_CAJXAW010000022.1"/>
</dbReference>
<name>A0A3D5IVX8_9FLAO</name>
<keyword evidence="1" id="KW-1133">Transmembrane helix</keyword>